<feature type="non-terminal residue" evidence="1">
    <location>
        <position position="1"/>
    </location>
</feature>
<sequence>PEGSSIEPIGWVEADITLAGPTFRHPVVLAPNSIKESC</sequence>
<evidence type="ECO:0000313" key="2">
    <source>
        <dbReference type="Proteomes" id="UP000681722"/>
    </source>
</evidence>
<dbReference type="AlphaFoldDB" id="A0A8S2YPC7"/>
<proteinExistence type="predicted"/>
<accession>A0A8S2YPC7</accession>
<gene>
    <name evidence="1" type="ORF">SRO942_LOCUS47658</name>
</gene>
<organism evidence="1 2">
    <name type="scientific">Didymodactylos carnosus</name>
    <dbReference type="NCBI Taxonomy" id="1234261"/>
    <lineage>
        <taxon>Eukaryota</taxon>
        <taxon>Metazoa</taxon>
        <taxon>Spiralia</taxon>
        <taxon>Gnathifera</taxon>
        <taxon>Rotifera</taxon>
        <taxon>Eurotatoria</taxon>
        <taxon>Bdelloidea</taxon>
        <taxon>Philodinida</taxon>
        <taxon>Philodinidae</taxon>
        <taxon>Didymodactylos</taxon>
    </lineage>
</organism>
<dbReference type="EMBL" id="CAJOBC010119666">
    <property type="protein sequence ID" value="CAF4568233.1"/>
    <property type="molecule type" value="Genomic_DNA"/>
</dbReference>
<name>A0A8S2YPC7_9BILA</name>
<reference evidence="1" key="1">
    <citation type="submission" date="2021-02" db="EMBL/GenBank/DDBJ databases">
        <authorList>
            <person name="Nowell W R."/>
        </authorList>
    </citation>
    <scope>NUCLEOTIDE SEQUENCE</scope>
</reference>
<comment type="caution">
    <text evidence="1">The sequence shown here is derived from an EMBL/GenBank/DDBJ whole genome shotgun (WGS) entry which is preliminary data.</text>
</comment>
<protein>
    <submittedName>
        <fullName evidence="1">Uncharacterized protein</fullName>
    </submittedName>
</protein>
<evidence type="ECO:0000313" key="1">
    <source>
        <dbReference type="EMBL" id="CAF4568233.1"/>
    </source>
</evidence>
<dbReference type="Proteomes" id="UP000681722">
    <property type="component" value="Unassembled WGS sequence"/>
</dbReference>